<protein>
    <submittedName>
        <fullName evidence="3">MTH1187 family thiamine-binding protein</fullName>
    </submittedName>
</protein>
<proteinExistence type="inferred from homology"/>
<evidence type="ECO:0000259" key="2">
    <source>
        <dbReference type="Pfam" id="PF01910"/>
    </source>
</evidence>
<comment type="caution">
    <text evidence="3">The sequence shown here is derived from an EMBL/GenBank/DDBJ whole genome shotgun (WGS) entry which is preliminary data.</text>
</comment>
<dbReference type="EMBL" id="JAKOAV010000003">
    <property type="protein sequence ID" value="MDF9407317.1"/>
    <property type="molecule type" value="Genomic_DNA"/>
</dbReference>
<gene>
    <name evidence="3" type="ORF">L7E55_02915</name>
</gene>
<comment type="similarity">
    <text evidence="1">Belongs to the UPF0045 family.</text>
</comment>
<feature type="domain" description="Thiamine-binding protein" evidence="2">
    <location>
        <begin position="4"/>
        <end position="86"/>
    </location>
</feature>
<dbReference type="Gene3D" id="3.30.70.930">
    <property type="match status" value="1"/>
</dbReference>
<keyword evidence="4" id="KW-1185">Reference proteome</keyword>
<dbReference type="GO" id="GO:0005829">
    <property type="term" value="C:cytosol"/>
    <property type="evidence" value="ECO:0007669"/>
    <property type="project" value="TreeGrafter"/>
</dbReference>
<sequence length="90" mass="10000">MAIVEVSIVPMGTPTPSISSYIADCCELARKENGVKSQVNSMSTILEGELDKVMDLVQKMHQEPFRNGVERVVTTVTIDDRHDKTESHLL</sequence>
<dbReference type="NCBIfam" id="TIGR00106">
    <property type="entry name" value="MTH1187 family thiamine-binding protein"/>
    <property type="match status" value="1"/>
</dbReference>
<dbReference type="InterPro" id="IPR029756">
    <property type="entry name" value="MTH1187/YkoF-like"/>
</dbReference>
<organism evidence="3 4">
    <name type="scientific">Pelotomaculum isophthalicicum JI</name>
    <dbReference type="NCBI Taxonomy" id="947010"/>
    <lineage>
        <taxon>Bacteria</taxon>
        <taxon>Bacillati</taxon>
        <taxon>Bacillota</taxon>
        <taxon>Clostridia</taxon>
        <taxon>Eubacteriales</taxon>
        <taxon>Desulfotomaculaceae</taxon>
        <taxon>Pelotomaculum</taxon>
    </lineage>
</organism>
<dbReference type="Proteomes" id="UP001154312">
    <property type="component" value="Unassembled WGS sequence"/>
</dbReference>
<reference evidence="3" key="1">
    <citation type="submission" date="2022-02" db="EMBL/GenBank/DDBJ databases">
        <authorList>
            <person name="Leng L."/>
        </authorList>
    </citation>
    <scope>NUCLEOTIDE SEQUENCE</scope>
    <source>
        <strain evidence="3">JI</strain>
    </source>
</reference>
<dbReference type="SUPFAM" id="SSF89957">
    <property type="entry name" value="MTH1187/YkoF-like"/>
    <property type="match status" value="1"/>
</dbReference>
<dbReference type="PANTHER" id="PTHR33777:SF1">
    <property type="entry name" value="UPF0045 PROTEIN ECM15"/>
    <property type="match status" value="1"/>
</dbReference>
<evidence type="ECO:0000313" key="4">
    <source>
        <dbReference type="Proteomes" id="UP001154312"/>
    </source>
</evidence>
<dbReference type="RefSeq" id="WP_277442526.1">
    <property type="nucleotide sequence ID" value="NZ_JAKOAV010000003.1"/>
</dbReference>
<accession>A0A9X4JVF9</accession>
<dbReference type="AlphaFoldDB" id="A0A9X4JVF9"/>
<dbReference type="InterPro" id="IPR051614">
    <property type="entry name" value="UPF0045_domain"/>
</dbReference>
<evidence type="ECO:0000313" key="3">
    <source>
        <dbReference type="EMBL" id="MDF9407317.1"/>
    </source>
</evidence>
<dbReference type="PANTHER" id="PTHR33777">
    <property type="entry name" value="UPF0045 PROTEIN ECM15"/>
    <property type="match status" value="1"/>
</dbReference>
<dbReference type="InterPro" id="IPR002767">
    <property type="entry name" value="Thiamine_BP"/>
</dbReference>
<dbReference type="Pfam" id="PF01910">
    <property type="entry name" value="Thiamine_BP"/>
    <property type="match status" value="1"/>
</dbReference>
<evidence type="ECO:0000256" key="1">
    <source>
        <dbReference type="ARBA" id="ARBA00010272"/>
    </source>
</evidence>
<name>A0A9X4JVF9_9FIRM</name>